<dbReference type="HOGENOM" id="CLU_095420_0_0_1"/>
<dbReference type="EMBL" id="KN837369">
    <property type="protein sequence ID" value="KIJ26425.1"/>
    <property type="molecule type" value="Genomic_DNA"/>
</dbReference>
<keyword evidence="2" id="KW-1185">Reference proteome</keyword>
<sequence length="223" mass="25744">TLSKRMRILASGIAGTASGSMLLSEQLYQSSHSLFKPILERPPPLPKADWSLLDTDSHTSGDLDKEAMESLRYAKVHIQVRDMMLERAYATMVLQDFYLRKINQALHKKEEKKGEKTDRRKILFSDGYGRHMTAEDFICVLEQDKRTRLEHNQQQARKQASRADTKAKKLKFENAWKDLRDNHKKCMDSWKVEVNTLKGLGKRGSDLPEKPPKLMLKANFAEQ</sequence>
<accession>A0A0C9UMG1</accession>
<dbReference type="OrthoDB" id="2636278at2759"/>
<evidence type="ECO:0000313" key="1">
    <source>
        <dbReference type="EMBL" id="KIJ26425.1"/>
    </source>
</evidence>
<dbReference type="AlphaFoldDB" id="A0A0C9UMG1"/>
<gene>
    <name evidence="1" type="ORF">M422DRAFT_81178</name>
</gene>
<name>A0A0C9UMG1_SPHS4</name>
<feature type="non-terminal residue" evidence="1">
    <location>
        <position position="223"/>
    </location>
</feature>
<reference evidence="1 2" key="1">
    <citation type="submission" date="2014-06" db="EMBL/GenBank/DDBJ databases">
        <title>Evolutionary Origins and Diversification of the Mycorrhizal Mutualists.</title>
        <authorList>
            <consortium name="DOE Joint Genome Institute"/>
            <consortium name="Mycorrhizal Genomics Consortium"/>
            <person name="Kohler A."/>
            <person name="Kuo A."/>
            <person name="Nagy L.G."/>
            <person name="Floudas D."/>
            <person name="Copeland A."/>
            <person name="Barry K.W."/>
            <person name="Cichocki N."/>
            <person name="Veneault-Fourrey C."/>
            <person name="LaButti K."/>
            <person name="Lindquist E.A."/>
            <person name="Lipzen A."/>
            <person name="Lundell T."/>
            <person name="Morin E."/>
            <person name="Murat C."/>
            <person name="Riley R."/>
            <person name="Ohm R."/>
            <person name="Sun H."/>
            <person name="Tunlid A."/>
            <person name="Henrissat B."/>
            <person name="Grigoriev I.V."/>
            <person name="Hibbett D.S."/>
            <person name="Martin F."/>
        </authorList>
    </citation>
    <scope>NUCLEOTIDE SEQUENCE [LARGE SCALE GENOMIC DNA]</scope>
    <source>
        <strain evidence="1 2">SS14</strain>
    </source>
</reference>
<feature type="non-terminal residue" evidence="1">
    <location>
        <position position="1"/>
    </location>
</feature>
<evidence type="ECO:0000313" key="2">
    <source>
        <dbReference type="Proteomes" id="UP000054279"/>
    </source>
</evidence>
<organism evidence="1 2">
    <name type="scientific">Sphaerobolus stellatus (strain SS14)</name>
    <dbReference type="NCBI Taxonomy" id="990650"/>
    <lineage>
        <taxon>Eukaryota</taxon>
        <taxon>Fungi</taxon>
        <taxon>Dikarya</taxon>
        <taxon>Basidiomycota</taxon>
        <taxon>Agaricomycotina</taxon>
        <taxon>Agaricomycetes</taxon>
        <taxon>Phallomycetidae</taxon>
        <taxon>Geastrales</taxon>
        <taxon>Sphaerobolaceae</taxon>
        <taxon>Sphaerobolus</taxon>
    </lineage>
</organism>
<protein>
    <submittedName>
        <fullName evidence="1">Uncharacterized protein</fullName>
    </submittedName>
</protein>
<proteinExistence type="predicted"/>
<dbReference type="Proteomes" id="UP000054279">
    <property type="component" value="Unassembled WGS sequence"/>
</dbReference>